<dbReference type="InterPro" id="IPR013974">
    <property type="entry name" value="SAF"/>
</dbReference>
<keyword evidence="3" id="KW-1185">Reference proteome</keyword>
<sequence length="353" mass="39822">MLPSNKPYLIGETAFHHQGDELFLRELIDHGANAKANAIKFHLLLDLDDYMIKTHDAYHILQEWMLTESQWENVIAYNSEKGLDSILLCNDLKSIEFAVKLESDSLKAIELHATGLNDYFLLKKASEFDKTVILGIGGSSIDEISYAIEMLKSLGKDDIFLMYGFQNYPTRYENINLKKMIKLQNLFALPVGYADHTDPSDEFNEIVSILGIPMGINVCEKHFTHVFGEKRIDSQSAVSMEQFAKIRKMMDAAWTAAGDGILKMSEAELSYGNTGPMKKAIVASTPIKKGEIITLAKIAFKRTNESTYILQKFLPQLLGAIASKDIEQDEFIDFANVIYKFQKTDFGQFSANK</sequence>
<organism evidence="2 3">
    <name type="scientific">Anseongella ginsenosidimutans</name>
    <dbReference type="NCBI Taxonomy" id="496056"/>
    <lineage>
        <taxon>Bacteria</taxon>
        <taxon>Pseudomonadati</taxon>
        <taxon>Bacteroidota</taxon>
        <taxon>Sphingobacteriia</taxon>
        <taxon>Sphingobacteriales</taxon>
        <taxon>Sphingobacteriaceae</taxon>
        <taxon>Anseongella</taxon>
    </lineage>
</organism>
<dbReference type="OrthoDB" id="9815559at2"/>
<reference evidence="2 3" key="1">
    <citation type="submission" date="2019-03" db="EMBL/GenBank/DDBJ databases">
        <title>Genomic Encyclopedia of Type Strains, Phase IV (KMG-IV): sequencing the most valuable type-strain genomes for metagenomic binning, comparative biology and taxonomic classification.</title>
        <authorList>
            <person name="Goeker M."/>
        </authorList>
    </citation>
    <scope>NUCLEOTIDE SEQUENCE [LARGE SCALE GENOMIC DNA]</scope>
    <source>
        <strain evidence="2 3">DSM 21100</strain>
    </source>
</reference>
<dbReference type="SMART" id="SM00858">
    <property type="entry name" value="SAF"/>
    <property type="match status" value="1"/>
</dbReference>
<gene>
    <name evidence="2" type="ORF">EDD80_11712</name>
</gene>
<name>A0A4V2UT93_9SPHI</name>
<dbReference type="Gene3D" id="3.90.1210.10">
    <property type="entry name" value="Antifreeze-like/N-acetylneuraminic acid synthase C-terminal domain"/>
    <property type="match status" value="1"/>
</dbReference>
<dbReference type="Proteomes" id="UP000295807">
    <property type="component" value="Unassembled WGS sequence"/>
</dbReference>
<dbReference type="Gene3D" id="3.20.20.70">
    <property type="entry name" value="Aldolase class I"/>
    <property type="match status" value="1"/>
</dbReference>
<evidence type="ECO:0000313" key="3">
    <source>
        <dbReference type="Proteomes" id="UP000295807"/>
    </source>
</evidence>
<dbReference type="SUPFAM" id="SSF51569">
    <property type="entry name" value="Aldolase"/>
    <property type="match status" value="1"/>
</dbReference>
<feature type="domain" description="AFP-like" evidence="1">
    <location>
        <begin position="280"/>
        <end position="340"/>
    </location>
</feature>
<accession>A0A4V2UT93</accession>
<dbReference type="PANTHER" id="PTHR42966">
    <property type="entry name" value="N-ACETYLNEURAMINATE SYNTHASE"/>
    <property type="match status" value="1"/>
</dbReference>
<dbReference type="InterPro" id="IPR051690">
    <property type="entry name" value="PseI-like"/>
</dbReference>
<dbReference type="PANTHER" id="PTHR42966:SF1">
    <property type="entry name" value="SIALIC ACID SYNTHASE"/>
    <property type="match status" value="1"/>
</dbReference>
<dbReference type="RefSeq" id="WP_132130592.1">
    <property type="nucleotide sequence ID" value="NZ_CP042432.1"/>
</dbReference>
<evidence type="ECO:0000313" key="2">
    <source>
        <dbReference type="EMBL" id="TCS84834.1"/>
    </source>
</evidence>
<dbReference type="SUPFAM" id="SSF51269">
    <property type="entry name" value="AFP III-like domain"/>
    <property type="match status" value="1"/>
</dbReference>
<dbReference type="PROSITE" id="PS50844">
    <property type="entry name" value="AFP_LIKE"/>
    <property type="match status" value="1"/>
</dbReference>
<proteinExistence type="predicted"/>
<dbReference type="InterPro" id="IPR013132">
    <property type="entry name" value="PseI/NeuA/B-like_N"/>
</dbReference>
<dbReference type="InterPro" id="IPR036732">
    <property type="entry name" value="AFP_Neu5c_C_sf"/>
</dbReference>
<evidence type="ECO:0000259" key="1">
    <source>
        <dbReference type="PROSITE" id="PS50844"/>
    </source>
</evidence>
<dbReference type="Pfam" id="PF03102">
    <property type="entry name" value="NeuB"/>
    <property type="match status" value="1"/>
</dbReference>
<dbReference type="InterPro" id="IPR013785">
    <property type="entry name" value="Aldolase_TIM"/>
</dbReference>
<protein>
    <submittedName>
        <fullName evidence="2">N,N'-diacetyllegionaminate synthase</fullName>
    </submittedName>
</protein>
<dbReference type="EMBL" id="SMAD01000017">
    <property type="protein sequence ID" value="TCS84834.1"/>
    <property type="molecule type" value="Genomic_DNA"/>
</dbReference>
<dbReference type="Pfam" id="PF08666">
    <property type="entry name" value="SAF"/>
    <property type="match status" value="1"/>
</dbReference>
<comment type="caution">
    <text evidence="2">The sequence shown here is derived from an EMBL/GenBank/DDBJ whole genome shotgun (WGS) entry which is preliminary data.</text>
</comment>
<dbReference type="InterPro" id="IPR057736">
    <property type="entry name" value="SAF_PseI/NeuA/NeuB"/>
</dbReference>
<dbReference type="GO" id="GO:0047444">
    <property type="term" value="F:N-acylneuraminate-9-phosphate synthase activity"/>
    <property type="evidence" value="ECO:0007669"/>
    <property type="project" value="TreeGrafter"/>
</dbReference>
<dbReference type="GO" id="GO:0016051">
    <property type="term" value="P:carbohydrate biosynthetic process"/>
    <property type="evidence" value="ECO:0007669"/>
    <property type="project" value="InterPro"/>
</dbReference>
<dbReference type="AlphaFoldDB" id="A0A4V2UT93"/>
<dbReference type="InterPro" id="IPR006190">
    <property type="entry name" value="SAF_AFP_Neu5Ac"/>
</dbReference>
<dbReference type="CDD" id="cd11615">
    <property type="entry name" value="SAF_NeuB_like"/>
    <property type="match status" value="1"/>
</dbReference>